<dbReference type="GO" id="GO:0016787">
    <property type="term" value="F:hydrolase activity"/>
    <property type="evidence" value="ECO:0007669"/>
    <property type="project" value="UniProtKB-KW"/>
</dbReference>
<dbReference type="RefSeq" id="WP_341769663.1">
    <property type="nucleotide sequence ID" value="NZ_BDUF01000015.1"/>
</dbReference>
<dbReference type="PROSITE" id="PS51462">
    <property type="entry name" value="NUDIX"/>
    <property type="match status" value="1"/>
</dbReference>
<evidence type="ECO:0000256" key="2">
    <source>
        <dbReference type="ARBA" id="ARBA00022801"/>
    </source>
</evidence>
<sequence>MFLRKKVQLEMDYIPYGGAGYANFRLLQRTTKKIETELIFSPSVAAIIRNDQGEILLMLDAISNIWSIPAGAIELGETPAEAVIREVWEETGLKVSPKHLLGVFGGKDFRWIYPDGNQVEYVTFVFECEVESGTLHAIDGESADFRYFNPSAMPDLQFPYPKEIFYPKATESTFFQKPPLGNQTSEDM</sequence>
<dbReference type="SUPFAM" id="SSF55811">
    <property type="entry name" value="Nudix"/>
    <property type="match status" value="1"/>
</dbReference>
<dbReference type="InterPro" id="IPR000086">
    <property type="entry name" value="NUDIX_hydrolase_dom"/>
</dbReference>
<keyword evidence="2 3" id="KW-0378">Hydrolase</keyword>
<proteinExistence type="inferred from homology"/>
<evidence type="ECO:0000313" key="6">
    <source>
        <dbReference type="Proteomes" id="UP000217785"/>
    </source>
</evidence>
<comment type="caution">
    <text evidence="5">The sequence shown here is derived from an EMBL/GenBank/DDBJ whole genome shotgun (WGS) entry which is preliminary data.</text>
</comment>
<protein>
    <submittedName>
        <fullName evidence="5">NUDIX hydrolase</fullName>
    </submittedName>
</protein>
<reference evidence="6" key="1">
    <citation type="submission" date="2017-07" db="EMBL/GenBank/DDBJ databases">
        <title>Draft genome sequence of Effusibacillus lacus strain skLN1.</title>
        <authorList>
            <person name="Watanabe M."/>
            <person name="Kojima H."/>
            <person name="Fukui M."/>
        </authorList>
    </citation>
    <scope>NUCLEOTIDE SEQUENCE [LARGE SCALE GENOMIC DNA]</scope>
    <source>
        <strain evidence="6">skLN1</strain>
    </source>
</reference>
<dbReference type="Proteomes" id="UP000217785">
    <property type="component" value="Unassembled WGS sequence"/>
</dbReference>
<comment type="similarity">
    <text evidence="3">Belongs to the Nudix hydrolase family.</text>
</comment>
<comment type="cofactor">
    <cofactor evidence="1">
        <name>Mg(2+)</name>
        <dbReference type="ChEBI" id="CHEBI:18420"/>
    </cofactor>
</comment>
<dbReference type="PANTHER" id="PTHR43046">
    <property type="entry name" value="GDP-MANNOSE MANNOSYL HYDROLASE"/>
    <property type="match status" value="1"/>
</dbReference>
<dbReference type="PANTHER" id="PTHR43046:SF2">
    <property type="entry name" value="8-OXO-DGTP DIPHOSPHATASE-RELATED"/>
    <property type="match status" value="1"/>
</dbReference>
<feature type="domain" description="Nudix hydrolase" evidence="4">
    <location>
        <begin position="39"/>
        <end position="171"/>
    </location>
</feature>
<organism evidence="5 6">
    <name type="scientific">Effusibacillus lacus</name>
    <dbReference type="NCBI Taxonomy" id="1348429"/>
    <lineage>
        <taxon>Bacteria</taxon>
        <taxon>Bacillati</taxon>
        <taxon>Bacillota</taxon>
        <taxon>Bacilli</taxon>
        <taxon>Bacillales</taxon>
        <taxon>Alicyclobacillaceae</taxon>
        <taxon>Effusibacillus</taxon>
    </lineage>
</organism>
<evidence type="ECO:0000256" key="3">
    <source>
        <dbReference type="RuleBase" id="RU003476"/>
    </source>
</evidence>
<evidence type="ECO:0000313" key="5">
    <source>
        <dbReference type="EMBL" id="GAX89143.1"/>
    </source>
</evidence>
<dbReference type="EMBL" id="BDUF01000015">
    <property type="protein sequence ID" value="GAX89143.1"/>
    <property type="molecule type" value="Genomic_DNA"/>
</dbReference>
<name>A0A292YK62_9BACL</name>
<gene>
    <name evidence="5" type="ORF">EFBL_0761</name>
</gene>
<dbReference type="PROSITE" id="PS00893">
    <property type="entry name" value="NUDIX_BOX"/>
    <property type="match status" value="1"/>
</dbReference>
<dbReference type="PRINTS" id="PR00502">
    <property type="entry name" value="NUDIXFAMILY"/>
</dbReference>
<keyword evidence="6" id="KW-1185">Reference proteome</keyword>
<dbReference type="Pfam" id="PF00293">
    <property type="entry name" value="NUDIX"/>
    <property type="match status" value="1"/>
</dbReference>
<evidence type="ECO:0000259" key="4">
    <source>
        <dbReference type="PROSITE" id="PS51462"/>
    </source>
</evidence>
<dbReference type="InterPro" id="IPR020084">
    <property type="entry name" value="NUDIX_hydrolase_CS"/>
</dbReference>
<dbReference type="AlphaFoldDB" id="A0A292YK62"/>
<dbReference type="Gene3D" id="3.90.79.10">
    <property type="entry name" value="Nucleoside Triphosphate Pyrophosphohydrolase"/>
    <property type="match status" value="1"/>
</dbReference>
<evidence type="ECO:0000256" key="1">
    <source>
        <dbReference type="ARBA" id="ARBA00001946"/>
    </source>
</evidence>
<dbReference type="InterPro" id="IPR020476">
    <property type="entry name" value="Nudix_hydrolase"/>
</dbReference>
<dbReference type="InterPro" id="IPR015797">
    <property type="entry name" value="NUDIX_hydrolase-like_dom_sf"/>
</dbReference>
<accession>A0A292YK62</accession>